<name>A0A7J8QX58_GOSDV</name>
<feature type="transmembrane region" description="Helical" evidence="5">
    <location>
        <begin position="25"/>
        <end position="42"/>
    </location>
</feature>
<reference evidence="7 8" key="1">
    <citation type="journal article" date="2019" name="Genome Biol. Evol.">
        <title>Insights into the evolution of the New World diploid cottons (Gossypium, subgenus Houzingenia) based on genome sequencing.</title>
        <authorList>
            <person name="Grover C.E."/>
            <person name="Arick M.A. 2nd"/>
            <person name="Thrash A."/>
            <person name="Conover J.L."/>
            <person name="Sanders W.S."/>
            <person name="Peterson D.G."/>
            <person name="Frelichowski J.E."/>
            <person name="Scheffler J.A."/>
            <person name="Scheffler B.E."/>
            <person name="Wendel J.F."/>
        </authorList>
    </citation>
    <scope>NUCLEOTIDE SEQUENCE [LARGE SCALE GENOMIC DNA]</scope>
    <source>
        <strain evidence="7">27</strain>
        <tissue evidence="7">Leaf</tissue>
    </source>
</reference>
<dbReference type="GO" id="GO:0016020">
    <property type="term" value="C:membrane"/>
    <property type="evidence" value="ECO:0007669"/>
    <property type="project" value="UniProtKB-SubCell"/>
</dbReference>
<evidence type="ECO:0000313" key="7">
    <source>
        <dbReference type="EMBL" id="MBA0606095.1"/>
    </source>
</evidence>
<feature type="domain" description="EXS" evidence="6">
    <location>
        <begin position="17"/>
        <end position="310"/>
    </location>
</feature>
<organism evidence="7 8">
    <name type="scientific">Gossypium davidsonii</name>
    <name type="common">Davidson's cotton</name>
    <name type="synonym">Gossypium klotzschianum subsp. davidsonii</name>
    <dbReference type="NCBI Taxonomy" id="34287"/>
    <lineage>
        <taxon>Eukaryota</taxon>
        <taxon>Viridiplantae</taxon>
        <taxon>Streptophyta</taxon>
        <taxon>Embryophyta</taxon>
        <taxon>Tracheophyta</taxon>
        <taxon>Spermatophyta</taxon>
        <taxon>Magnoliopsida</taxon>
        <taxon>eudicotyledons</taxon>
        <taxon>Gunneridae</taxon>
        <taxon>Pentapetalae</taxon>
        <taxon>rosids</taxon>
        <taxon>malvids</taxon>
        <taxon>Malvales</taxon>
        <taxon>Malvaceae</taxon>
        <taxon>Malvoideae</taxon>
        <taxon>Gossypium</taxon>
    </lineage>
</organism>
<dbReference type="PANTHER" id="PTHR10783:SF46">
    <property type="entry name" value="PROTEIN ERD1 HOMOLOG 2"/>
    <property type="match status" value="1"/>
</dbReference>
<dbReference type="AlphaFoldDB" id="A0A7J8QX58"/>
<evidence type="ECO:0000256" key="4">
    <source>
        <dbReference type="ARBA" id="ARBA00023136"/>
    </source>
</evidence>
<evidence type="ECO:0000256" key="5">
    <source>
        <dbReference type="SAM" id="Phobius"/>
    </source>
</evidence>
<keyword evidence="2 5" id="KW-0812">Transmembrane</keyword>
<feature type="transmembrane region" description="Helical" evidence="5">
    <location>
        <begin position="70"/>
        <end position="91"/>
    </location>
</feature>
<proteinExistence type="predicted"/>
<evidence type="ECO:0000256" key="3">
    <source>
        <dbReference type="ARBA" id="ARBA00022989"/>
    </source>
</evidence>
<comment type="subcellular location">
    <subcellularLocation>
        <location evidence="1">Membrane</location>
        <topology evidence="1">Multi-pass membrane protein</topology>
    </subcellularLocation>
</comment>
<dbReference type="Proteomes" id="UP000593561">
    <property type="component" value="Unassembled WGS sequence"/>
</dbReference>
<dbReference type="InterPro" id="IPR004342">
    <property type="entry name" value="EXS_C"/>
</dbReference>
<gene>
    <name evidence="7" type="ORF">Godav_018609</name>
</gene>
<dbReference type="EMBL" id="JABFAC010000002">
    <property type="protein sequence ID" value="MBA0606095.1"/>
    <property type="molecule type" value="Genomic_DNA"/>
</dbReference>
<feature type="transmembrane region" description="Helical" evidence="5">
    <location>
        <begin position="134"/>
        <end position="156"/>
    </location>
</feature>
<evidence type="ECO:0000259" key="6">
    <source>
        <dbReference type="PROSITE" id="PS51380"/>
    </source>
</evidence>
<dbReference type="PANTHER" id="PTHR10783">
    <property type="entry name" value="XENOTROPIC AND POLYTROPIC RETROVIRUS RECEPTOR 1-RELATED"/>
    <property type="match status" value="1"/>
</dbReference>
<protein>
    <recommendedName>
        <fullName evidence="6">EXS domain-containing protein</fullName>
    </recommendedName>
</protein>
<sequence>MFLCMQVATIAWFEADSVCGSHSVAIPLVLVLPYLFRFFQCLRQYRDIGERSALLNGTSLDTFPMSSSPAFLHMSILLLVLTCFSFSLSHVRNGYNTGTLWLEPCSCFLDKMPLKLSFCSSVLKSVLLLQYHNIFIFLCIALKYSTAVPVIFLSALKYHVLPESWTNFYRPLWLLSSVLNSLYSFYWDVARDWDFRYVKYSLDFHNLYVRSESSVLIHSHPYLCLRNLQVYFWVIGSNLILRCTWTYKLSAHLRNNYLTVFTIAALEIFRRFQWIFFRVENEWNKINFRPNMQLSMNDPSDDEVKLLSSSAGYNV</sequence>
<keyword evidence="4 5" id="KW-0472">Membrane</keyword>
<evidence type="ECO:0000256" key="1">
    <source>
        <dbReference type="ARBA" id="ARBA00004141"/>
    </source>
</evidence>
<dbReference type="Pfam" id="PF03124">
    <property type="entry name" value="EXS"/>
    <property type="match status" value="2"/>
</dbReference>
<feature type="transmembrane region" description="Helical" evidence="5">
    <location>
        <begin position="168"/>
        <end position="187"/>
    </location>
</feature>
<keyword evidence="8" id="KW-1185">Reference proteome</keyword>
<comment type="caution">
    <text evidence="7">The sequence shown here is derived from an EMBL/GenBank/DDBJ whole genome shotgun (WGS) entry which is preliminary data.</text>
</comment>
<dbReference type="GO" id="GO:0005737">
    <property type="term" value="C:cytoplasm"/>
    <property type="evidence" value="ECO:0007669"/>
    <property type="project" value="TreeGrafter"/>
</dbReference>
<dbReference type="PROSITE" id="PS51380">
    <property type="entry name" value="EXS"/>
    <property type="match status" value="1"/>
</dbReference>
<evidence type="ECO:0000313" key="8">
    <source>
        <dbReference type="Proteomes" id="UP000593561"/>
    </source>
</evidence>
<keyword evidence="3 5" id="KW-1133">Transmembrane helix</keyword>
<accession>A0A7J8QX58</accession>
<evidence type="ECO:0000256" key="2">
    <source>
        <dbReference type="ARBA" id="ARBA00022692"/>
    </source>
</evidence>